<evidence type="ECO:0000256" key="1">
    <source>
        <dbReference type="SAM" id="MobiDB-lite"/>
    </source>
</evidence>
<reference evidence="2" key="1">
    <citation type="journal article" date="2013" name="J. Plant Res.">
        <title>Effect of fungi and light on seed germination of three Opuntia species from semiarid lands of central Mexico.</title>
        <authorList>
            <person name="Delgado-Sanchez P."/>
            <person name="Jimenez-Bremont J.F."/>
            <person name="Guerrero-Gonzalez Mde L."/>
            <person name="Flores J."/>
        </authorList>
    </citation>
    <scope>NUCLEOTIDE SEQUENCE</scope>
    <source>
        <tissue evidence="2">Cladode</tissue>
    </source>
</reference>
<accession>A0A7C8Z3I7</accession>
<reference evidence="2" key="2">
    <citation type="submission" date="2020-07" db="EMBL/GenBank/DDBJ databases">
        <authorList>
            <person name="Vera ALvarez R."/>
            <person name="Arias-Moreno D.M."/>
            <person name="Jimenez-Jacinto V."/>
            <person name="Jimenez-Bremont J.F."/>
            <person name="Swaminathan K."/>
            <person name="Moose S.P."/>
            <person name="Guerrero-Gonzalez M.L."/>
            <person name="Marino-Ramirez L."/>
            <person name="Landsman D."/>
            <person name="Rodriguez-Kessler M."/>
            <person name="Delgado-Sanchez P."/>
        </authorList>
    </citation>
    <scope>NUCLEOTIDE SEQUENCE</scope>
    <source>
        <tissue evidence="2">Cladode</tissue>
    </source>
</reference>
<dbReference type="EMBL" id="GISG01087424">
    <property type="protein sequence ID" value="MBA4633558.1"/>
    <property type="molecule type" value="Transcribed_RNA"/>
</dbReference>
<proteinExistence type="predicted"/>
<feature type="region of interest" description="Disordered" evidence="1">
    <location>
        <begin position="36"/>
        <end position="64"/>
    </location>
</feature>
<protein>
    <submittedName>
        <fullName evidence="2">Uncharacterized protein</fullName>
    </submittedName>
</protein>
<name>A0A7C8Z3I7_OPUST</name>
<evidence type="ECO:0000313" key="2">
    <source>
        <dbReference type="EMBL" id="MBA4633558.1"/>
    </source>
</evidence>
<feature type="compositionally biased region" description="Low complexity" evidence="1">
    <location>
        <begin position="101"/>
        <end position="116"/>
    </location>
</feature>
<organism evidence="2">
    <name type="scientific">Opuntia streptacantha</name>
    <name type="common">Prickly pear cactus</name>
    <name type="synonym">Opuntia cardona</name>
    <dbReference type="NCBI Taxonomy" id="393608"/>
    <lineage>
        <taxon>Eukaryota</taxon>
        <taxon>Viridiplantae</taxon>
        <taxon>Streptophyta</taxon>
        <taxon>Embryophyta</taxon>
        <taxon>Tracheophyta</taxon>
        <taxon>Spermatophyta</taxon>
        <taxon>Magnoliopsida</taxon>
        <taxon>eudicotyledons</taxon>
        <taxon>Gunneridae</taxon>
        <taxon>Pentapetalae</taxon>
        <taxon>Caryophyllales</taxon>
        <taxon>Cactineae</taxon>
        <taxon>Cactaceae</taxon>
        <taxon>Opuntioideae</taxon>
        <taxon>Opuntia</taxon>
    </lineage>
</organism>
<feature type="region of interest" description="Disordered" evidence="1">
    <location>
        <begin position="84"/>
        <end position="116"/>
    </location>
</feature>
<sequence length="116" mass="12496">MVSAKHKPPEASIPPPTALFYFLYFGVSPAISPTPEVAAQHRRPTATGPMIADNVPPTPTPLLRPPFTPRTLCSRPCLAAQRHHCRPPPVSAVLPSFRRQPSTSTSSHKSSLLSPS</sequence>
<dbReference type="AlphaFoldDB" id="A0A7C8Z3I7"/>